<name>A0A8H6RQ02_9PEZI</name>
<evidence type="ECO:0000259" key="1">
    <source>
        <dbReference type="Pfam" id="PF20150"/>
    </source>
</evidence>
<proteinExistence type="predicted"/>
<evidence type="ECO:0000313" key="2">
    <source>
        <dbReference type="EMBL" id="KAF7194813.1"/>
    </source>
</evidence>
<sequence>MEGPYETISLIDAAEREVVAEHGQSGNHPDEDLELELELYIRDYFVHLNGQHPYSYESSVRAAEIEGKQYFLEMPAELRNEIYRMVLPTQTVRWFDPSRPHKDPINVRREDRIRFSEPAVLQVNRQMREEAWSIYYKQNQFIFNMWAMDARTLVKWCQVSPRRSMANIVLSFDGRYVEMWTYARQWWWPALLFWLEQFYYGKCVGLSPRDTGYQFKTLDYAAAMFDYVRGLSEEEYWPCIRQKLERHYRSFCDLHYAIEGSRNPARTS</sequence>
<dbReference type="PANTHER" id="PTHR42085:SF2">
    <property type="entry name" value="F-BOX DOMAIN-CONTAINING PROTEIN"/>
    <property type="match status" value="1"/>
</dbReference>
<evidence type="ECO:0000313" key="3">
    <source>
        <dbReference type="Proteomes" id="UP000660729"/>
    </source>
</evidence>
<dbReference type="EMBL" id="JABCIY010000052">
    <property type="protein sequence ID" value="KAF7194813.1"/>
    <property type="molecule type" value="Genomic_DNA"/>
</dbReference>
<protein>
    <recommendedName>
        <fullName evidence="1">2EXR domain-containing protein</fullName>
    </recommendedName>
</protein>
<organism evidence="2 3">
    <name type="scientific">Pseudocercospora fuligena</name>
    <dbReference type="NCBI Taxonomy" id="685502"/>
    <lineage>
        <taxon>Eukaryota</taxon>
        <taxon>Fungi</taxon>
        <taxon>Dikarya</taxon>
        <taxon>Ascomycota</taxon>
        <taxon>Pezizomycotina</taxon>
        <taxon>Dothideomycetes</taxon>
        <taxon>Dothideomycetidae</taxon>
        <taxon>Mycosphaerellales</taxon>
        <taxon>Mycosphaerellaceae</taxon>
        <taxon>Pseudocercospora</taxon>
    </lineage>
</organism>
<dbReference type="InterPro" id="IPR045518">
    <property type="entry name" value="2EXR"/>
</dbReference>
<keyword evidence="3" id="KW-1185">Reference proteome</keyword>
<reference evidence="2" key="1">
    <citation type="submission" date="2020-04" db="EMBL/GenBank/DDBJ databases">
        <title>Draft genome resource of the tomato pathogen Pseudocercospora fuligena.</title>
        <authorList>
            <person name="Zaccaron A."/>
        </authorList>
    </citation>
    <scope>NUCLEOTIDE SEQUENCE</scope>
    <source>
        <strain evidence="2">PF001</strain>
    </source>
</reference>
<dbReference type="Pfam" id="PF20150">
    <property type="entry name" value="2EXR"/>
    <property type="match status" value="1"/>
</dbReference>
<dbReference type="PANTHER" id="PTHR42085">
    <property type="entry name" value="F-BOX DOMAIN-CONTAINING PROTEIN"/>
    <property type="match status" value="1"/>
</dbReference>
<dbReference type="AlphaFoldDB" id="A0A8H6RQ02"/>
<accession>A0A8H6RQ02</accession>
<feature type="domain" description="2EXR" evidence="1">
    <location>
        <begin position="70"/>
        <end position="138"/>
    </location>
</feature>
<dbReference type="Proteomes" id="UP000660729">
    <property type="component" value="Unassembled WGS sequence"/>
</dbReference>
<gene>
    <name evidence="2" type="ORF">HII31_03834</name>
</gene>
<dbReference type="OrthoDB" id="3640838at2759"/>
<comment type="caution">
    <text evidence="2">The sequence shown here is derived from an EMBL/GenBank/DDBJ whole genome shotgun (WGS) entry which is preliminary data.</text>
</comment>
<dbReference type="InterPro" id="IPR038883">
    <property type="entry name" value="AN11006-like"/>
</dbReference>